<dbReference type="HOGENOM" id="CLU_2747185_0_0_1"/>
<evidence type="ECO:0000313" key="2">
    <source>
        <dbReference type="Proteomes" id="UP000054485"/>
    </source>
</evidence>
<dbReference type="InterPro" id="IPR041078">
    <property type="entry name" value="Plavaka"/>
</dbReference>
<dbReference type="EMBL" id="KN836921">
    <property type="protein sequence ID" value="KIK31512.1"/>
    <property type="molecule type" value="Genomic_DNA"/>
</dbReference>
<sequence length="71" mass="8363">PTKSPIVLYWRDPLECILNIFNHPLFHDRMDYSARRVYTCAQKACHVYTEWMTRDHAWEIQSALPAGATLL</sequence>
<gene>
    <name evidence="1" type="ORF">CY34DRAFT_29683</name>
</gene>
<dbReference type="Pfam" id="PF18759">
    <property type="entry name" value="Plavaka"/>
    <property type="match status" value="1"/>
</dbReference>
<name>A0A0D0ABD0_9AGAM</name>
<dbReference type="InParanoid" id="A0A0D0ABD0"/>
<reference evidence="2" key="2">
    <citation type="submission" date="2015-01" db="EMBL/GenBank/DDBJ databases">
        <title>Evolutionary Origins and Diversification of the Mycorrhizal Mutualists.</title>
        <authorList>
            <consortium name="DOE Joint Genome Institute"/>
            <consortium name="Mycorrhizal Genomics Consortium"/>
            <person name="Kohler A."/>
            <person name="Kuo A."/>
            <person name="Nagy L.G."/>
            <person name="Floudas D."/>
            <person name="Copeland A."/>
            <person name="Barry K.W."/>
            <person name="Cichocki N."/>
            <person name="Veneault-Fourrey C."/>
            <person name="LaButti K."/>
            <person name="Lindquist E.A."/>
            <person name="Lipzen A."/>
            <person name="Lundell T."/>
            <person name="Morin E."/>
            <person name="Murat C."/>
            <person name="Riley R."/>
            <person name="Ohm R."/>
            <person name="Sun H."/>
            <person name="Tunlid A."/>
            <person name="Henrissat B."/>
            <person name="Grigoriev I.V."/>
            <person name="Hibbett D.S."/>
            <person name="Martin F."/>
        </authorList>
    </citation>
    <scope>NUCLEOTIDE SEQUENCE [LARGE SCALE GENOMIC DNA]</scope>
    <source>
        <strain evidence="2">UH-Slu-Lm8-n1</strain>
    </source>
</reference>
<reference evidence="1 2" key="1">
    <citation type="submission" date="2014-04" db="EMBL/GenBank/DDBJ databases">
        <authorList>
            <consortium name="DOE Joint Genome Institute"/>
            <person name="Kuo A."/>
            <person name="Ruytinx J."/>
            <person name="Rineau F."/>
            <person name="Colpaert J."/>
            <person name="Kohler A."/>
            <person name="Nagy L.G."/>
            <person name="Floudas D."/>
            <person name="Copeland A."/>
            <person name="Barry K.W."/>
            <person name="Cichocki N."/>
            <person name="Veneault-Fourrey C."/>
            <person name="LaButti K."/>
            <person name="Lindquist E.A."/>
            <person name="Lipzen A."/>
            <person name="Lundell T."/>
            <person name="Morin E."/>
            <person name="Murat C."/>
            <person name="Sun H."/>
            <person name="Tunlid A."/>
            <person name="Henrissat B."/>
            <person name="Grigoriev I.V."/>
            <person name="Hibbett D.S."/>
            <person name="Martin F."/>
            <person name="Nordberg H.P."/>
            <person name="Cantor M.N."/>
            <person name="Hua S.X."/>
        </authorList>
    </citation>
    <scope>NUCLEOTIDE SEQUENCE [LARGE SCALE GENOMIC DNA]</scope>
    <source>
        <strain evidence="1 2">UH-Slu-Lm8-n1</strain>
    </source>
</reference>
<organism evidence="1 2">
    <name type="scientific">Suillus luteus UH-Slu-Lm8-n1</name>
    <dbReference type="NCBI Taxonomy" id="930992"/>
    <lineage>
        <taxon>Eukaryota</taxon>
        <taxon>Fungi</taxon>
        <taxon>Dikarya</taxon>
        <taxon>Basidiomycota</taxon>
        <taxon>Agaricomycotina</taxon>
        <taxon>Agaricomycetes</taxon>
        <taxon>Agaricomycetidae</taxon>
        <taxon>Boletales</taxon>
        <taxon>Suillineae</taxon>
        <taxon>Suillaceae</taxon>
        <taxon>Suillus</taxon>
    </lineage>
</organism>
<feature type="non-terminal residue" evidence="1">
    <location>
        <position position="71"/>
    </location>
</feature>
<dbReference type="OrthoDB" id="3232986at2759"/>
<dbReference type="Proteomes" id="UP000054485">
    <property type="component" value="Unassembled WGS sequence"/>
</dbReference>
<feature type="non-terminal residue" evidence="1">
    <location>
        <position position="1"/>
    </location>
</feature>
<dbReference type="AlphaFoldDB" id="A0A0D0ABD0"/>
<protein>
    <submittedName>
        <fullName evidence="1">Uncharacterized protein</fullName>
    </submittedName>
</protein>
<evidence type="ECO:0000313" key="1">
    <source>
        <dbReference type="EMBL" id="KIK31512.1"/>
    </source>
</evidence>
<proteinExistence type="predicted"/>
<keyword evidence="2" id="KW-1185">Reference proteome</keyword>
<accession>A0A0D0ABD0</accession>